<keyword evidence="2" id="KW-1185">Reference proteome</keyword>
<proteinExistence type="predicted"/>
<dbReference type="RefSeq" id="WP_107992041.1">
    <property type="nucleotide sequence ID" value="NZ_QAYG01000015.1"/>
</dbReference>
<dbReference type="InterPro" id="IPR036388">
    <property type="entry name" value="WH-like_DNA-bd_sf"/>
</dbReference>
<comment type="caution">
    <text evidence="1">The sequence shown here is derived from an EMBL/GenBank/DDBJ whole genome shotgun (WGS) entry which is preliminary data.</text>
</comment>
<dbReference type="InterPro" id="IPR036390">
    <property type="entry name" value="WH_DNA-bd_sf"/>
</dbReference>
<protein>
    <submittedName>
        <fullName evidence="1">MarR family protein</fullName>
    </submittedName>
</protein>
<dbReference type="Proteomes" id="UP000244081">
    <property type="component" value="Unassembled WGS sequence"/>
</dbReference>
<accession>A0A2T5UQW5</accession>
<dbReference type="Gene3D" id="1.10.10.10">
    <property type="entry name" value="Winged helix-like DNA-binding domain superfamily/Winged helix DNA-binding domain"/>
    <property type="match status" value="1"/>
</dbReference>
<dbReference type="AlphaFoldDB" id="A0A2T5UQW5"/>
<name>A0A2T5UQW5_9HYPH</name>
<reference evidence="1 2" key="1">
    <citation type="submission" date="2018-04" db="EMBL/GenBank/DDBJ databases">
        <title>Genomic Encyclopedia of Archaeal and Bacterial Type Strains, Phase II (KMG-II): from individual species to whole genera.</title>
        <authorList>
            <person name="Goeker M."/>
        </authorList>
    </citation>
    <scope>NUCLEOTIDE SEQUENCE [LARGE SCALE GENOMIC DNA]</scope>
    <source>
        <strain evidence="1 2">DSM 23382</strain>
    </source>
</reference>
<dbReference type="EMBL" id="QAYG01000015">
    <property type="protein sequence ID" value="PTW53908.1"/>
    <property type="molecule type" value="Genomic_DNA"/>
</dbReference>
<evidence type="ECO:0000313" key="1">
    <source>
        <dbReference type="EMBL" id="PTW53908.1"/>
    </source>
</evidence>
<dbReference type="OrthoDB" id="166264at2"/>
<dbReference type="InterPro" id="IPR011991">
    <property type="entry name" value="ArsR-like_HTH"/>
</dbReference>
<dbReference type="CDD" id="cd00090">
    <property type="entry name" value="HTH_ARSR"/>
    <property type="match status" value="1"/>
</dbReference>
<dbReference type="GO" id="GO:0006355">
    <property type="term" value="P:regulation of DNA-templated transcription"/>
    <property type="evidence" value="ECO:0007669"/>
    <property type="project" value="UniProtKB-ARBA"/>
</dbReference>
<evidence type="ECO:0000313" key="2">
    <source>
        <dbReference type="Proteomes" id="UP000244081"/>
    </source>
</evidence>
<sequence>MSEPVTDGIWVGVRQLAEMKGVSHPAISKRLRRFEEAGLVTVRREGRRTLVNVAQWDAAADEVTDPARLAGAETTRQMSAEMDATNADAPTGSNTKAYSYQQARKAEYDADLKEIELAKQRGQLLPIAEVEDAMIRCAESLVRAIDQLPAGADDLAAAVSRGGVPALRDALKIKARELRLKLAEKMRLLGEDESDGDEE</sequence>
<gene>
    <name evidence="1" type="ORF">C8N35_11528</name>
</gene>
<organism evidence="1 2">
    <name type="scientific">Breoghania corrubedonensis</name>
    <dbReference type="NCBI Taxonomy" id="665038"/>
    <lineage>
        <taxon>Bacteria</taxon>
        <taxon>Pseudomonadati</taxon>
        <taxon>Pseudomonadota</taxon>
        <taxon>Alphaproteobacteria</taxon>
        <taxon>Hyphomicrobiales</taxon>
        <taxon>Stappiaceae</taxon>
        <taxon>Breoghania</taxon>
    </lineage>
</organism>
<dbReference type="SUPFAM" id="SSF46785">
    <property type="entry name" value="Winged helix' DNA-binding domain"/>
    <property type="match status" value="1"/>
</dbReference>